<dbReference type="EMBL" id="HF548279">
    <property type="protein sequence ID" value="CCO21012.1"/>
    <property type="molecule type" value="Genomic_DNA"/>
</dbReference>
<dbReference type="InterPro" id="IPR051532">
    <property type="entry name" value="Ester_Hydrolysis_Enzymes"/>
</dbReference>
<sequence length="330" mass="36824">MYDASRILEVRSATLQTLYSEGTDYFLRDGKLVIPEGSSLPVTTNREFYPDHVEPGKSFWKKGGGYILFSEGNTLHKRQYVVTYEHQDKWTEPVPEGKLNQLPALMRKLRANTPVKILFYGDSITCGYNSSGVTGIEPFLPGWPDLVIEGMRRTWPAVDFTSVNTAVGGKSSNWGVAEAKARAADHKPDLAVLAFGMNDGTGKVAPDTFRDNISKIMNMIQTQNPVCEFILLSTSVPCKETLLIKDRQRQNGESPTAMDARSFYGTQEALLPALESLTGSGVVLADMTTLHRNILKHKRFRDLSGNNVNHPNDFFARIHAQLLLRTLEEK</sequence>
<dbReference type="SUPFAM" id="SSF52266">
    <property type="entry name" value="SGNH hydrolase"/>
    <property type="match status" value="1"/>
</dbReference>
<organism evidence="2">
    <name type="scientific">termite gut metagenome</name>
    <dbReference type="NCBI Taxonomy" id="433724"/>
    <lineage>
        <taxon>unclassified sequences</taxon>
        <taxon>metagenomes</taxon>
        <taxon>organismal metagenomes</taxon>
    </lineage>
</organism>
<name>S0DDI7_9ZZZZ</name>
<dbReference type="InterPro" id="IPR013830">
    <property type="entry name" value="SGNH_hydro"/>
</dbReference>
<accession>S0DDI7</accession>
<protein>
    <recommendedName>
        <fullName evidence="1">SGNH hydrolase-type esterase domain-containing protein</fullName>
    </recommendedName>
</protein>
<dbReference type="Gene3D" id="3.40.50.1110">
    <property type="entry name" value="SGNH hydrolase"/>
    <property type="match status" value="1"/>
</dbReference>
<dbReference type="PANTHER" id="PTHR30383">
    <property type="entry name" value="THIOESTERASE 1/PROTEASE 1/LYSOPHOSPHOLIPASE L1"/>
    <property type="match status" value="1"/>
</dbReference>
<reference evidence="2" key="2">
    <citation type="journal article" date="2013" name="Biotechnol. Biofuels">
        <title>Mining for hemicellulases in the fungus-growing termite Pseudacanthotermes militaris using functional metagenomics.</title>
        <authorList>
            <person name="Bastien G."/>
            <person name="Arnal G."/>
            <person name="Bozonnet S."/>
            <person name="Laguerre S."/>
            <person name="Ferreira F."/>
            <person name="Faure R."/>
            <person name="Henrissat B."/>
            <person name="Lefevre F."/>
            <person name="Robe P."/>
            <person name="Bouchez O."/>
            <person name="Noirot C."/>
            <person name="Dumon C."/>
            <person name="O'Donohue M."/>
        </authorList>
    </citation>
    <scope>NUCLEOTIDE SEQUENCE</scope>
</reference>
<evidence type="ECO:0000259" key="1">
    <source>
        <dbReference type="Pfam" id="PF13472"/>
    </source>
</evidence>
<dbReference type="Pfam" id="PF13472">
    <property type="entry name" value="Lipase_GDSL_2"/>
    <property type="match status" value="1"/>
</dbReference>
<gene>
    <name evidence="2" type="ORF">BN138_200</name>
</gene>
<feature type="domain" description="SGNH hydrolase-type esterase" evidence="1">
    <location>
        <begin position="119"/>
        <end position="252"/>
    </location>
</feature>
<evidence type="ECO:0000313" key="2">
    <source>
        <dbReference type="EMBL" id="CCO21012.1"/>
    </source>
</evidence>
<dbReference type="InterPro" id="IPR036514">
    <property type="entry name" value="SGNH_hydro_sf"/>
</dbReference>
<reference evidence="2" key="1">
    <citation type="submission" date="2012-10" db="EMBL/GenBank/DDBJ databases">
        <authorList>
            <person name="Sandrine L."/>
        </authorList>
    </citation>
    <scope>NUCLEOTIDE SEQUENCE</scope>
</reference>
<proteinExistence type="predicted"/>
<dbReference type="AlphaFoldDB" id="S0DDI7"/>
<dbReference type="CDD" id="cd00229">
    <property type="entry name" value="SGNH_hydrolase"/>
    <property type="match status" value="1"/>
</dbReference>